<proteinExistence type="predicted"/>
<sequence length="288" mass="34269">MNKRNYYCLVAGLPDLIPDDKKLHFSSVELRDYLREELHASDFELVKLFYLPWDHENLINLLFGGEFEWDERGNYTRESLEQLVDKKQFELIDTSAFPSYFSDFIEFYHDDEEEFPKVATVKFLTERWYKTLAGSGNEFVAAFAEYKQNMANIMLALNGRKHSIPFEDAIIGDDEVSHALKKSRSRDFGLSNEINDIESIVQIFEIENILDRELKLDNHLWHILDEITFFNYFTIEKVLAFVQKLFIVERWFELDKEKGQQIFNQLLEELQSNFEFPEEFAITYGKRK</sequence>
<dbReference type="Proteomes" id="UP000266441">
    <property type="component" value="Unassembled WGS sequence"/>
</dbReference>
<dbReference type="OrthoDB" id="9813754at2"/>
<evidence type="ECO:0000313" key="1">
    <source>
        <dbReference type="EMBL" id="RIH66689.1"/>
    </source>
</evidence>
<dbReference type="AlphaFoldDB" id="A0A399D4V5"/>
<dbReference type="RefSeq" id="WP_119348563.1">
    <property type="nucleotide sequence ID" value="NZ_QWET01000002.1"/>
</dbReference>
<reference evidence="1 2" key="1">
    <citation type="journal article" date="2015" name="Int. J. Syst. Evol. Microbiol.">
        <title>Mariniphaga sediminis sp. nov., isolated from coastal sediment.</title>
        <authorList>
            <person name="Wang F.Q."/>
            <person name="Shen Q.Y."/>
            <person name="Chen G.J."/>
            <person name="Du Z.J."/>
        </authorList>
    </citation>
    <scope>NUCLEOTIDE SEQUENCE [LARGE SCALE GENOMIC DNA]</scope>
    <source>
        <strain evidence="1 2">SY21</strain>
    </source>
</reference>
<dbReference type="InterPro" id="IPR024492">
    <property type="entry name" value="DUF2764"/>
</dbReference>
<comment type="caution">
    <text evidence="1">The sequence shown here is derived from an EMBL/GenBank/DDBJ whole genome shotgun (WGS) entry which is preliminary data.</text>
</comment>
<dbReference type="Pfam" id="PF10962">
    <property type="entry name" value="DUF2764"/>
    <property type="match status" value="1"/>
</dbReference>
<organism evidence="1 2">
    <name type="scientific">Mariniphaga sediminis</name>
    <dbReference type="NCBI Taxonomy" id="1628158"/>
    <lineage>
        <taxon>Bacteria</taxon>
        <taxon>Pseudomonadati</taxon>
        <taxon>Bacteroidota</taxon>
        <taxon>Bacteroidia</taxon>
        <taxon>Marinilabiliales</taxon>
        <taxon>Prolixibacteraceae</taxon>
        <taxon>Mariniphaga</taxon>
    </lineage>
</organism>
<evidence type="ECO:0000313" key="2">
    <source>
        <dbReference type="Proteomes" id="UP000266441"/>
    </source>
</evidence>
<gene>
    <name evidence="1" type="ORF">D1164_03570</name>
</gene>
<dbReference type="EMBL" id="QWET01000002">
    <property type="protein sequence ID" value="RIH66689.1"/>
    <property type="molecule type" value="Genomic_DNA"/>
</dbReference>
<protein>
    <submittedName>
        <fullName evidence="1">DUF2764 family protein</fullName>
    </submittedName>
</protein>
<name>A0A399D4V5_9BACT</name>
<keyword evidence="2" id="KW-1185">Reference proteome</keyword>
<accession>A0A399D4V5</accession>